<evidence type="ECO:0000256" key="2">
    <source>
        <dbReference type="ARBA" id="ARBA00022448"/>
    </source>
</evidence>
<gene>
    <name evidence="8" type="ORF">H9757_11020</name>
</gene>
<feature type="transmembrane region" description="Helical" evidence="7">
    <location>
        <begin position="145"/>
        <end position="165"/>
    </location>
</feature>
<organism evidence="8 9">
    <name type="scientific">Candidatus Mediterraneibacter faecigallinarum</name>
    <dbReference type="NCBI Taxonomy" id="2838669"/>
    <lineage>
        <taxon>Bacteria</taxon>
        <taxon>Bacillati</taxon>
        <taxon>Bacillota</taxon>
        <taxon>Clostridia</taxon>
        <taxon>Lachnospirales</taxon>
        <taxon>Lachnospiraceae</taxon>
        <taxon>Mediterraneibacter</taxon>
    </lineage>
</organism>
<evidence type="ECO:0000256" key="7">
    <source>
        <dbReference type="SAM" id="Phobius"/>
    </source>
</evidence>
<keyword evidence="6 7" id="KW-0472">Membrane</keyword>
<feature type="transmembrane region" description="Helical" evidence="7">
    <location>
        <begin position="283"/>
        <end position="301"/>
    </location>
</feature>
<feature type="transmembrane region" description="Helical" evidence="7">
    <location>
        <begin position="250"/>
        <end position="271"/>
    </location>
</feature>
<keyword evidence="4 7" id="KW-0812">Transmembrane</keyword>
<feature type="transmembrane region" description="Helical" evidence="7">
    <location>
        <begin position="385"/>
        <end position="412"/>
    </location>
</feature>
<feature type="transmembrane region" description="Helical" evidence="7">
    <location>
        <begin position="39"/>
        <end position="64"/>
    </location>
</feature>
<name>A0A9D2NW62_9FIRM</name>
<dbReference type="AlphaFoldDB" id="A0A9D2NW62"/>
<dbReference type="InterPro" id="IPR010290">
    <property type="entry name" value="TM_effector"/>
</dbReference>
<comment type="caution">
    <text evidence="8">The sequence shown here is derived from an EMBL/GenBank/DDBJ whole genome shotgun (WGS) entry which is preliminary data.</text>
</comment>
<feature type="transmembrane region" description="Helical" evidence="7">
    <location>
        <begin position="307"/>
        <end position="331"/>
    </location>
</feature>
<evidence type="ECO:0000313" key="8">
    <source>
        <dbReference type="EMBL" id="HJC39572.1"/>
    </source>
</evidence>
<dbReference type="Gene3D" id="1.20.1250.20">
    <property type="entry name" value="MFS general substrate transporter like domains"/>
    <property type="match status" value="1"/>
</dbReference>
<feature type="transmembrane region" description="Helical" evidence="7">
    <location>
        <begin position="171"/>
        <end position="188"/>
    </location>
</feature>
<dbReference type="CDD" id="cd06173">
    <property type="entry name" value="MFS_MefA_like"/>
    <property type="match status" value="1"/>
</dbReference>
<sequence length="425" mass="46197">MENFKRYIVLWISQSISQLGSSMTAFALILWTYERTCSALSVSIMSFCNYMPYILISIFVGAFVDRHRKKAVMLAADSIAALASLLILVFSMTGTLSAGHIYIFNAVAGTTTAFQQPASSVAIAKIVPKNKLTNVSGMNSFSSNLIVVFSPMLAAVLFSIGGLPLILLFDLLSFAAAFCVLLFLIHIPEQIIREKFTSPFAGIMAGFHFLKNETGILHIMLTMAVLNFFSRLTYENILSPMILSRSSADNVVLGIVNACMGIGGIIGGLLVSVKRESKKKANMIYISAAVSFLLGDLIMAIGRNVFFWSFAAFAASLPIPFIMAEQNIILYKKIPENIQGRVFAVRNAIQYSTIPLGILLGGYLADHVFEPFMRSNTGIVLFLEILVGNGAGSGMAVMFLCTGVCGFAMSILSLHSKKIQELNNC</sequence>
<comment type="subcellular location">
    <subcellularLocation>
        <location evidence="1">Cell membrane</location>
        <topology evidence="1">Multi-pass membrane protein</topology>
    </subcellularLocation>
</comment>
<dbReference type="InterPro" id="IPR036259">
    <property type="entry name" value="MFS_trans_sf"/>
</dbReference>
<proteinExistence type="predicted"/>
<reference evidence="8" key="2">
    <citation type="submission" date="2021-04" db="EMBL/GenBank/DDBJ databases">
        <authorList>
            <person name="Gilroy R."/>
        </authorList>
    </citation>
    <scope>NUCLEOTIDE SEQUENCE</scope>
    <source>
        <strain evidence="8">ChiGjej1B1-1692</strain>
    </source>
</reference>
<dbReference type="PANTHER" id="PTHR23513">
    <property type="entry name" value="INTEGRAL MEMBRANE EFFLUX PROTEIN-RELATED"/>
    <property type="match status" value="1"/>
</dbReference>
<feature type="transmembrane region" description="Helical" evidence="7">
    <location>
        <begin position="7"/>
        <end position="33"/>
    </location>
</feature>
<feature type="transmembrane region" description="Helical" evidence="7">
    <location>
        <begin position="343"/>
        <end position="365"/>
    </location>
</feature>
<evidence type="ECO:0000256" key="3">
    <source>
        <dbReference type="ARBA" id="ARBA00022475"/>
    </source>
</evidence>
<accession>A0A9D2NW62</accession>
<dbReference type="SUPFAM" id="SSF103473">
    <property type="entry name" value="MFS general substrate transporter"/>
    <property type="match status" value="1"/>
</dbReference>
<keyword evidence="3" id="KW-1003">Cell membrane</keyword>
<dbReference type="GO" id="GO:0005886">
    <property type="term" value="C:plasma membrane"/>
    <property type="evidence" value="ECO:0007669"/>
    <property type="project" value="UniProtKB-SubCell"/>
</dbReference>
<keyword evidence="5 7" id="KW-1133">Transmembrane helix</keyword>
<dbReference type="PANTHER" id="PTHR23513:SF6">
    <property type="entry name" value="MAJOR FACILITATOR SUPERFAMILY ASSOCIATED DOMAIN-CONTAINING PROTEIN"/>
    <property type="match status" value="1"/>
</dbReference>
<evidence type="ECO:0000256" key="6">
    <source>
        <dbReference type="ARBA" id="ARBA00023136"/>
    </source>
</evidence>
<dbReference type="EMBL" id="DWWK01000182">
    <property type="protein sequence ID" value="HJC39572.1"/>
    <property type="molecule type" value="Genomic_DNA"/>
</dbReference>
<evidence type="ECO:0000313" key="9">
    <source>
        <dbReference type="Proteomes" id="UP000823894"/>
    </source>
</evidence>
<dbReference type="Proteomes" id="UP000823894">
    <property type="component" value="Unassembled WGS sequence"/>
</dbReference>
<evidence type="ECO:0000256" key="1">
    <source>
        <dbReference type="ARBA" id="ARBA00004651"/>
    </source>
</evidence>
<keyword evidence="2" id="KW-0813">Transport</keyword>
<reference evidence="8" key="1">
    <citation type="journal article" date="2021" name="PeerJ">
        <title>Extensive microbial diversity within the chicken gut microbiome revealed by metagenomics and culture.</title>
        <authorList>
            <person name="Gilroy R."/>
            <person name="Ravi A."/>
            <person name="Getino M."/>
            <person name="Pursley I."/>
            <person name="Horton D.L."/>
            <person name="Alikhan N.F."/>
            <person name="Baker D."/>
            <person name="Gharbi K."/>
            <person name="Hall N."/>
            <person name="Watson M."/>
            <person name="Adriaenssens E.M."/>
            <person name="Foster-Nyarko E."/>
            <person name="Jarju S."/>
            <person name="Secka A."/>
            <person name="Antonio M."/>
            <person name="Oren A."/>
            <person name="Chaudhuri R.R."/>
            <person name="La Ragione R."/>
            <person name="Hildebrand F."/>
            <person name="Pallen M.J."/>
        </authorList>
    </citation>
    <scope>NUCLEOTIDE SEQUENCE</scope>
    <source>
        <strain evidence="8">ChiGjej1B1-1692</strain>
    </source>
</reference>
<dbReference type="Pfam" id="PF05977">
    <property type="entry name" value="MFS_3"/>
    <property type="match status" value="1"/>
</dbReference>
<evidence type="ECO:0000256" key="5">
    <source>
        <dbReference type="ARBA" id="ARBA00022989"/>
    </source>
</evidence>
<evidence type="ECO:0000256" key="4">
    <source>
        <dbReference type="ARBA" id="ARBA00022692"/>
    </source>
</evidence>
<protein>
    <submittedName>
        <fullName evidence="8">MFS transporter</fullName>
    </submittedName>
</protein>